<dbReference type="OrthoDB" id="1104789at2759"/>
<proteinExistence type="predicted"/>
<dbReference type="AlphaFoldDB" id="A0A9W7GSL8"/>
<reference evidence="1" key="1">
    <citation type="submission" date="2023-05" db="EMBL/GenBank/DDBJ databases">
        <title>Genome and transcriptome analyses reveal genes involved in the formation of fine ridges on petal epidermal cells in Hibiscus trionum.</title>
        <authorList>
            <person name="Koshimizu S."/>
            <person name="Masuda S."/>
            <person name="Ishii T."/>
            <person name="Shirasu K."/>
            <person name="Hoshino A."/>
            <person name="Arita M."/>
        </authorList>
    </citation>
    <scope>NUCLEOTIDE SEQUENCE</scope>
    <source>
        <strain evidence="1">Hamamatsu line</strain>
    </source>
</reference>
<accession>A0A9W7GSL8</accession>
<dbReference type="PANTHER" id="PTHR33450">
    <property type="entry name" value="EMB|CAB67623.1-RELATED"/>
    <property type="match status" value="1"/>
</dbReference>
<evidence type="ECO:0000313" key="1">
    <source>
        <dbReference type="EMBL" id="GMI63356.1"/>
    </source>
</evidence>
<name>A0A9W7GSL8_HIBTR</name>
<gene>
    <name evidence="1" type="ORF">HRI_000004900</name>
</gene>
<dbReference type="Proteomes" id="UP001165190">
    <property type="component" value="Unassembled WGS sequence"/>
</dbReference>
<comment type="caution">
    <text evidence="1">The sequence shown here is derived from an EMBL/GenBank/DDBJ whole genome shotgun (WGS) entry which is preliminary data.</text>
</comment>
<dbReference type="Pfam" id="PF05553">
    <property type="entry name" value="DUF761"/>
    <property type="match status" value="1"/>
</dbReference>
<dbReference type="EMBL" id="BSYR01000001">
    <property type="protein sequence ID" value="GMI63356.1"/>
    <property type="molecule type" value="Genomic_DNA"/>
</dbReference>
<dbReference type="InterPro" id="IPR008480">
    <property type="entry name" value="DUF761_pln"/>
</dbReference>
<evidence type="ECO:0008006" key="3">
    <source>
        <dbReference type="Google" id="ProtNLM"/>
    </source>
</evidence>
<keyword evidence="2" id="KW-1185">Reference proteome</keyword>
<protein>
    <recommendedName>
        <fullName evidence="3">Cotton fiber protein</fullName>
    </recommendedName>
</protein>
<dbReference type="PANTHER" id="PTHR33450:SF4">
    <property type="entry name" value="OS04G0665666 PROTEIN"/>
    <property type="match status" value="1"/>
</dbReference>
<organism evidence="1 2">
    <name type="scientific">Hibiscus trionum</name>
    <name type="common">Flower of an hour</name>
    <dbReference type="NCBI Taxonomy" id="183268"/>
    <lineage>
        <taxon>Eukaryota</taxon>
        <taxon>Viridiplantae</taxon>
        <taxon>Streptophyta</taxon>
        <taxon>Embryophyta</taxon>
        <taxon>Tracheophyta</taxon>
        <taxon>Spermatophyta</taxon>
        <taxon>Magnoliopsida</taxon>
        <taxon>eudicotyledons</taxon>
        <taxon>Gunneridae</taxon>
        <taxon>Pentapetalae</taxon>
        <taxon>rosids</taxon>
        <taxon>malvids</taxon>
        <taxon>Malvales</taxon>
        <taxon>Malvaceae</taxon>
        <taxon>Malvoideae</taxon>
        <taxon>Hibiscus</taxon>
    </lineage>
</organism>
<evidence type="ECO:0000313" key="2">
    <source>
        <dbReference type="Proteomes" id="UP001165190"/>
    </source>
</evidence>
<sequence length="184" mass="21252">MVGPSYIKTLLPFQSISMKPPSSSTSTSMKIRTLTHTLIHAQLRHLIRAFSKAKSLVVRIYKENKPIKYLISNSKATKKKHNKLLFGSFRLHYNWCSSHVAPVLKGCTATHLYYDSVIPTEQCESELSGYLQWVEEKKVNSSGETDMNEIDKLAEMFIADCYEKFRLEKQESYRRFQEMMATSV</sequence>